<reference evidence="3" key="1">
    <citation type="journal article" date="2023" name="DNA Res.">
        <title>Chromosome-level genome assembly of Phrynocephalus forsythii using third-generation DNA sequencing and Hi-C analysis.</title>
        <authorList>
            <person name="Qi Y."/>
            <person name="Zhao W."/>
            <person name="Zhao Y."/>
            <person name="Niu C."/>
            <person name="Cao S."/>
            <person name="Zhang Y."/>
        </authorList>
    </citation>
    <scope>NUCLEOTIDE SEQUENCE</scope>
    <source>
        <tissue evidence="3">Muscle</tissue>
    </source>
</reference>
<evidence type="ECO:0000313" key="4">
    <source>
        <dbReference type="Proteomes" id="UP001142489"/>
    </source>
</evidence>
<name>A0A9Q0XZH7_9SAUR</name>
<organism evidence="3 4">
    <name type="scientific">Phrynocephalus forsythii</name>
    <dbReference type="NCBI Taxonomy" id="171643"/>
    <lineage>
        <taxon>Eukaryota</taxon>
        <taxon>Metazoa</taxon>
        <taxon>Chordata</taxon>
        <taxon>Craniata</taxon>
        <taxon>Vertebrata</taxon>
        <taxon>Euteleostomi</taxon>
        <taxon>Lepidosauria</taxon>
        <taxon>Squamata</taxon>
        <taxon>Bifurcata</taxon>
        <taxon>Unidentata</taxon>
        <taxon>Episquamata</taxon>
        <taxon>Toxicofera</taxon>
        <taxon>Iguania</taxon>
        <taxon>Acrodonta</taxon>
        <taxon>Agamidae</taxon>
        <taxon>Agaminae</taxon>
        <taxon>Phrynocephalus</taxon>
    </lineage>
</organism>
<gene>
    <name evidence="3" type="ORF">JRQ81_013621</name>
</gene>
<dbReference type="AlphaFoldDB" id="A0A9Q0XZH7"/>
<evidence type="ECO:0000259" key="2">
    <source>
        <dbReference type="Pfam" id="PF14949"/>
    </source>
</evidence>
<dbReference type="EMBL" id="JAPFRF010000004">
    <property type="protein sequence ID" value="KAJ7335680.1"/>
    <property type="molecule type" value="Genomic_DNA"/>
</dbReference>
<accession>A0A9Q0XZH7</accession>
<evidence type="ECO:0000313" key="3">
    <source>
        <dbReference type="EMBL" id="KAJ7335680.1"/>
    </source>
</evidence>
<feature type="region of interest" description="Disordered" evidence="1">
    <location>
        <begin position="1"/>
        <end position="51"/>
    </location>
</feature>
<dbReference type="OrthoDB" id="5984406at2759"/>
<feature type="compositionally biased region" description="Gly residues" evidence="1">
    <location>
        <begin position="13"/>
        <end position="23"/>
    </location>
</feature>
<keyword evidence="4" id="KW-1185">Reference proteome</keyword>
<comment type="caution">
    <text evidence="3">The sequence shown here is derived from an EMBL/GenBank/DDBJ whole genome shotgun (WGS) entry which is preliminary data.</text>
</comment>
<dbReference type="Proteomes" id="UP001142489">
    <property type="component" value="Unassembled WGS sequence"/>
</dbReference>
<feature type="domain" description="ARF7 effector protein C-terminal" evidence="2">
    <location>
        <begin position="118"/>
        <end position="220"/>
    </location>
</feature>
<evidence type="ECO:0000256" key="1">
    <source>
        <dbReference type="SAM" id="MobiDB-lite"/>
    </source>
</evidence>
<proteinExistence type="predicted"/>
<feature type="compositionally biased region" description="Basic residues" evidence="1">
    <location>
        <begin position="41"/>
        <end position="51"/>
    </location>
</feature>
<dbReference type="Pfam" id="PF14949">
    <property type="entry name" value="ARF7EP_C"/>
    <property type="match status" value="1"/>
</dbReference>
<dbReference type="InterPro" id="IPR029264">
    <property type="entry name" value="ARF7EP_C"/>
</dbReference>
<sequence>MPGGSSSRPEGGALSGGGGGVGAVGETEGKGNGGVAGQTSRRARTAVPRRSKRVQAKPRFCIILKMEDCLEGRYPVEEESFSREASVCTKGNTPGQKQQIVPLPGQGEKWRKKMQQIERQLKCLAFQNPGPLLADFNPETREQQKKACMSMINQDCFNTPKKTVKKYDKHGRLLSSKIDLCDCLERNCLGCFYPCQKCNSTKCGVECRCNRRWTYDHIQIEAGQTIRFPF</sequence>
<protein>
    <recommendedName>
        <fullName evidence="2">ARF7 effector protein C-terminal domain-containing protein</fullName>
    </recommendedName>
</protein>
<dbReference type="PANTHER" id="PTHR46536:SF2">
    <property type="entry name" value="ADP RIBOSYLATION FACTOR LIKE GTPASE 14 EFFECTOR PROTEIN LIKE"/>
    <property type="match status" value="1"/>
</dbReference>
<dbReference type="PANTHER" id="PTHR46536">
    <property type="entry name" value="ARL14 EFFECTOR PROTEIN"/>
    <property type="match status" value="1"/>
</dbReference>